<feature type="binding site" evidence="9">
    <location>
        <begin position="380"/>
        <end position="386"/>
    </location>
    <ligand>
        <name>S-adenosyl-L-methionine</name>
        <dbReference type="ChEBI" id="CHEBI:59789"/>
    </ligand>
</feature>
<feature type="compositionally biased region" description="Basic and acidic residues" evidence="10">
    <location>
        <begin position="172"/>
        <end position="183"/>
    </location>
</feature>
<gene>
    <name evidence="12" type="primary">Nop2_1</name>
    <name evidence="12" type="ORF">ELAFOR_R12859</name>
</gene>
<name>A0A851U113_9PASS</name>
<dbReference type="InterPro" id="IPR029063">
    <property type="entry name" value="SAM-dependent_MTases_sf"/>
</dbReference>
<feature type="compositionally biased region" description="Low complexity" evidence="10">
    <location>
        <begin position="590"/>
        <end position="606"/>
    </location>
</feature>
<dbReference type="InterPro" id="IPR023267">
    <property type="entry name" value="RCMT"/>
</dbReference>
<feature type="compositionally biased region" description="Basic residues" evidence="10">
    <location>
        <begin position="629"/>
        <end position="644"/>
    </location>
</feature>
<dbReference type="NCBIfam" id="TIGR00446">
    <property type="entry name" value="nop2p"/>
    <property type="match status" value="1"/>
</dbReference>
<dbReference type="Pfam" id="PF22458">
    <property type="entry name" value="RsmF-B_ferredox"/>
    <property type="match status" value="1"/>
</dbReference>
<keyword evidence="6 9" id="KW-0949">S-adenosyl-L-methionine</keyword>
<evidence type="ECO:0000313" key="12">
    <source>
        <dbReference type="EMBL" id="NXD21642.1"/>
    </source>
</evidence>
<keyword evidence="7 9" id="KW-0694">RNA-binding</keyword>
<comment type="similarity">
    <text evidence="2 9">Belongs to the class I-like SAM-binding methyltransferase superfamily. RsmB/NOP family.</text>
</comment>
<feature type="region of interest" description="Disordered" evidence="10">
    <location>
        <begin position="1"/>
        <end position="189"/>
    </location>
</feature>
<feature type="non-terminal residue" evidence="12">
    <location>
        <position position="1"/>
    </location>
</feature>
<feature type="domain" description="SAM-dependent MTase RsmB/NOP-type" evidence="11">
    <location>
        <begin position="288"/>
        <end position="575"/>
    </location>
</feature>
<dbReference type="InterPro" id="IPR001678">
    <property type="entry name" value="MeTrfase_RsmB-F_NOP2_dom"/>
</dbReference>
<evidence type="ECO:0000259" key="11">
    <source>
        <dbReference type="PROSITE" id="PS51686"/>
    </source>
</evidence>
<feature type="compositionally biased region" description="Basic and acidic residues" evidence="10">
    <location>
        <begin position="612"/>
        <end position="623"/>
    </location>
</feature>
<dbReference type="InterPro" id="IPR018314">
    <property type="entry name" value="RsmB/NOL1/NOP2-like_CS"/>
</dbReference>
<evidence type="ECO:0000256" key="2">
    <source>
        <dbReference type="ARBA" id="ARBA00007494"/>
    </source>
</evidence>
<accession>A0A851U113</accession>
<dbReference type="PROSITE" id="PS01153">
    <property type="entry name" value="NOL1_NOP2_SUN"/>
    <property type="match status" value="1"/>
</dbReference>
<keyword evidence="13" id="KW-1185">Reference proteome</keyword>
<dbReference type="AlphaFoldDB" id="A0A851U113"/>
<organism evidence="12 13">
    <name type="scientific">Elachura formosa</name>
    <name type="common">spotted wren-babbler</name>
    <dbReference type="NCBI Taxonomy" id="1463973"/>
    <lineage>
        <taxon>Eukaryota</taxon>
        <taxon>Metazoa</taxon>
        <taxon>Chordata</taxon>
        <taxon>Craniata</taxon>
        <taxon>Vertebrata</taxon>
        <taxon>Euteleostomi</taxon>
        <taxon>Archelosauria</taxon>
        <taxon>Archosauria</taxon>
        <taxon>Dinosauria</taxon>
        <taxon>Saurischia</taxon>
        <taxon>Theropoda</taxon>
        <taxon>Coelurosauria</taxon>
        <taxon>Aves</taxon>
        <taxon>Neognathae</taxon>
        <taxon>Neoaves</taxon>
        <taxon>Telluraves</taxon>
        <taxon>Australaves</taxon>
        <taxon>Passeriformes</taxon>
        <taxon>Elachuridae</taxon>
        <taxon>Elachura</taxon>
    </lineage>
</organism>
<dbReference type="GO" id="GO:0070475">
    <property type="term" value="P:rRNA base methylation"/>
    <property type="evidence" value="ECO:0007669"/>
    <property type="project" value="TreeGrafter"/>
</dbReference>
<dbReference type="Gene3D" id="3.30.70.1170">
    <property type="entry name" value="Sun protein, domain 3"/>
    <property type="match status" value="1"/>
</dbReference>
<dbReference type="InterPro" id="IPR049560">
    <property type="entry name" value="MeTrfase_RsmB-F_NOP2_cat"/>
</dbReference>
<feature type="compositionally biased region" description="Basic and acidic residues" evidence="10">
    <location>
        <begin position="1"/>
        <end position="14"/>
    </location>
</feature>
<keyword evidence="8" id="KW-0539">Nucleus</keyword>
<evidence type="ECO:0000256" key="10">
    <source>
        <dbReference type="SAM" id="MobiDB-lite"/>
    </source>
</evidence>
<dbReference type="OrthoDB" id="427002at2759"/>
<evidence type="ECO:0000256" key="3">
    <source>
        <dbReference type="ARBA" id="ARBA00022517"/>
    </source>
</evidence>
<feature type="binding site" evidence="9">
    <location>
        <position position="404"/>
    </location>
    <ligand>
        <name>S-adenosyl-L-methionine</name>
        <dbReference type="ChEBI" id="CHEBI:59789"/>
    </ligand>
</feature>
<feature type="binding site" evidence="9">
    <location>
        <position position="448"/>
    </location>
    <ligand>
        <name>S-adenosyl-L-methionine</name>
        <dbReference type="ChEBI" id="CHEBI:59789"/>
    </ligand>
</feature>
<dbReference type="SUPFAM" id="SSF53335">
    <property type="entry name" value="S-adenosyl-L-methionine-dependent methyltransferases"/>
    <property type="match status" value="1"/>
</dbReference>
<keyword evidence="4 9" id="KW-0489">Methyltransferase</keyword>
<evidence type="ECO:0000256" key="4">
    <source>
        <dbReference type="ARBA" id="ARBA00022603"/>
    </source>
</evidence>
<dbReference type="InterPro" id="IPR054728">
    <property type="entry name" value="RsmB-like_ferredoxin"/>
</dbReference>
<dbReference type="GO" id="GO:0003723">
    <property type="term" value="F:RNA binding"/>
    <property type="evidence" value="ECO:0007669"/>
    <property type="project" value="UniProtKB-UniRule"/>
</dbReference>
<feature type="compositionally biased region" description="Acidic residues" evidence="10">
    <location>
        <begin position="103"/>
        <end position="128"/>
    </location>
</feature>
<feature type="binding site" evidence="9">
    <location>
        <position position="431"/>
    </location>
    <ligand>
        <name>S-adenosyl-L-methionine</name>
        <dbReference type="ChEBI" id="CHEBI:59789"/>
    </ligand>
</feature>
<dbReference type="EMBL" id="WBNG01000074">
    <property type="protein sequence ID" value="NXD21642.1"/>
    <property type="molecule type" value="Genomic_DNA"/>
</dbReference>
<feature type="non-terminal residue" evidence="12">
    <location>
        <position position="644"/>
    </location>
</feature>
<protein>
    <submittedName>
        <fullName evidence="12">NOP2 methyltransferase</fullName>
    </submittedName>
</protein>
<keyword evidence="3" id="KW-0690">Ribosome biogenesis</keyword>
<dbReference type="GO" id="GO:0009383">
    <property type="term" value="F:rRNA (cytosine-C5-)-methyltransferase activity"/>
    <property type="evidence" value="ECO:0007669"/>
    <property type="project" value="TreeGrafter"/>
</dbReference>
<dbReference type="InterPro" id="IPR023273">
    <property type="entry name" value="RCMT_NOP2"/>
</dbReference>
<feature type="compositionally biased region" description="Acidic residues" evidence="10">
    <location>
        <begin position="156"/>
        <end position="171"/>
    </location>
</feature>
<evidence type="ECO:0000256" key="7">
    <source>
        <dbReference type="ARBA" id="ARBA00022884"/>
    </source>
</evidence>
<dbReference type="PRINTS" id="PR02012">
    <property type="entry name" value="RCMTNOP2"/>
</dbReference>
<dbReference type="Proteomes" id="UP000623542">
    <property type="component" value="Unassembled WGS sequence"/>
</dbReference>
<feature type="region of interest" description="Disordered" evidence="10">
    <location>
        <begin position="586"/>
        <end position="644"/>
    </location>
</feature>
<keyword evidence="5 9" id="KW-0808">Transferase</keyword>
<dbReference type="Gene3D" id="3.40.50.150">
    <property type="entry name" value="Vaccinia Virus protein VP39"/>
    <property type="match status" value="1"/>
</dbReference>
<evidence type="ECO:0000256" key="1">
    <source>
        <dbReference type="ARBA" id="ARBA00004604"/>
    </source>
</evidence>
<comment type="subcellular location">
    <subcellularLocation>
        <location evidence="1">Nucleus</location>
        <location evidence="1">Nucleolus</location>
    </subcellularLocation>
</comment>
<dbReference type="GO" id="GO:0005730">
    <property type="term" value="C:nucleolus"/>
    <property type="evidence" value="ECO:0007669"/>
    <property type="project" value="UniProtKB-SubCell"/>
</dbReference>
<evidence type="ECO:0000313" key="13">
    <source>
        <dbReference type="Proteomes" id="UP000623542"/>
    </source>
</evidence>
<dbReference type="InterPro" id="IPR011023">
    <property type="entry name" value="Nop2p"/>
</dbReference>
<evidence type="ECO:0000256" key="8">
    <source>
        <dbReference type="ARBA" id="ARBA00023242"/>
    </source>
</evidence>
<sequence length="644" mass="72054">MGRKLDPSRQEKRGPGRKARKQRSAEVELARFLPPGKCGPPRPAAAPRRPRPPDRRLSPQKAKRAAKAAGQTAHGFSDGNSKWLTPVKAKKTQPKGNHVELSSDGEVEEGSWEMEEEEEDGSSEEMVDDYGASSSEEEELLPIEKATLKQKQKPESEDDSEEEDEEEEEAEEANKQKMGQKDEEGPDLQLNLDIDEQFKLPTSEEIEKENILFILFPPSEPPDLHIIHQRIQGNVEVLQDFGVKREEGRSRQEYLALLRRDMAAYYSYSDFLLTKLMDIFPLPELINFLEANEVPRPVTIRTNTLKTRRRDLAQALINRGVNLDPLGKWSKTGLVIYDSTVPIGATPEYLAGHYMLQGASSLLPVMALAPQENERILDMCCAPGGKTSYIAQVMKNTGMILANDSSAERLRSVVGNLHRLGVTNAVVSNCDGRQFPKVLGGFDRVLLDAPCSGTGVISKDPAVKTNKDEKDILRCSHLQKELILSAIDSVNAASETGGYIVYCTCSVMVEENEWVVDYALKKRNVRLVATGLDFGKEGFTRFRDRRFHPSLKATRRFYPHTHNMDGFFIAKFKKFSNAIPQAQKDEEPAVEAAAPSAVLDTVTTEPLPKKKKLDESKADKEQKLPQPALKKKRSLQAQRRPLKA</sequence>
<dbReference type="GO" id="GO:0000470">
    <property type="term" value="P:maturation of LSU-rRNA"/>
    <property type="evidence" value="ECO:0007669"/>
    <property type="project" value="TreeGrafter"/>
</dbReference>
<dbReference type="Pfam" id="PF01189">
    <property type="entry name" value="Methyltr_RsmB-F"/>
    <property type="match status" value="1"/>
</dbReference>
<dbReference type="PRINTS" id="PR02008">
    <property type="entry name" value="RCMTFAMILY"/>
</dbReference>
<dbReference type="FunFam" id="3.30.70.1170:FF:000001">
    <property type="entry name" value="Ribosomal RNA methyltransferase Nop2"/>
    <property type="match status" value="1"/>
</dbReference>
<feature type="active site" description="Nucleophile" evidence="9">
    <location>
        <position position="505"/>
    </location>
</feature>
<dbReference type="PANTHER" id="PTHR22807:SF30">
    <property type="entry name" value="28S RRNA (CYTOSINE(4447)-C(5))-METHYLTRANSFERASE-RELATED"/>
    <property type="match status" value="1"/>
</dbReference>
<evidence type="ECO:0000256" key="5">
    <source>
        <dbReference type="ARBA" id="ARBA00022679"/>
    </source>
</evidence>
<evidence type="ECO:0000256" key="9">
    <source>
        <dbReference type="PROSITE-ProRule" id="PRU01023"/>
    </source>
</evidence>
<dbReference type="PROSITE" id="PS51686">
    <property type="entry name" value="SAM_MT_RSMB_NOP"/>
    <property type="match status" value="1"/>
</dbReference>
<dbReference type="PANTHER" id="PTHR22807">
    <property type="entry name" value="NOP2 YEAST -RELATED NOL1/NOP2/FMU SUN DOMAIN-CONTAINING"/>
    <property type="match status" value="1"/>
</dbReference>
<proteinExistence type="inferred from homology"/>
<reference evidence="12" key="1">
    <citation type="submission" date="2019-09" db="EMBL/GenBank/DDBJ databases">
        <title>Bird 10,000 Genomes (B10K) Project - Family phase.</title>
        <authorList>
            <person name="Zhang G."/>
        </authorList>
    </citation>
    <scope>NUCLEOTIDE SEQUENCE</scope>
    <source>
        <strain evidence="12">B10K-IZCAS-20218</strain>
        <tissue evidence="12">Blood</tissue>
    </source>
</reference>
<dbReference type="CDD" id="cd02440">
    <property type="entry name" value="AdoMet_MTases"/>
    <property type="match status" value="1"/>
</dbReference>
<evidence type="ECO:0000256" key="6">
    <source>
        <dbReference type="ARBA" id="ARBA00022691"/>
    </source>
</evidence>
<comment type="caution">
    <text evidence="12">The sequence shown here is derived from an EMBL/GenBank/DDBJ whole genome shotgun (WGS) entry which is preliminary data.</text>
</comment>